<name>A0A811JVB5_9BILA</name>
<dbReference type="Proteomes" id="UP000614601">
    <property type="component" value="Unassembled WGS sequence"/>
</dbReference>
<keyword evidence="9" id="KW-0539">Nucleus</keyword>
<feature type="compositionally biased region" description="Basic and acidic residues" evidence="11">
    <location>
        <begin position="48"/>
        <end position="64"/>
    </location>
</feature>
<dbReference type="InterPro" id="IPR050973">
    <property type="entry name" value="H3K9_Histone-Lys_N-MTase"/>
</dbReference>
<evidence type="ECO:0000313" key="15">
    <source>
        <dbReference type="Proteomes" id="UP000614601"/>
    </source>
</evidence>
<feature type="compositionally biased region" description="Polar residues" evidence="11">
    <location>
        <begin position="582"/>
        <end position="600"/>
    </location>
</feature>
<dbReference type="InterPro" id="IPR023780">
    <property type="entry name" value="Chromo_domain"/>
</dbReference>
<dbReference type="EMBL" id="CAJFDH010000001">
    <property type="protein sequence ID" value="CAD5207074.1"/>
    <property type="molecule type" value="Genomic_DNA"/>
</dbReference>
<dbReference type="GO" id="GO:0042054">
    <property type="term" value="F:histone methyltransferase activity"/>
    <property type="evidence" value="ECO:0007669"/>
    <property type="project" value="InterPro"/>
</dbReference>
<keyword evidence="4" id="KW-0489">Methyltransferase</keyword>
<dbReference type="PROSITE" id="PS50280">
    <property type="entry name" value="SET"/>
    <property type="match status" value="1"/>
</dbReference>
<dbReference type="InterPro" id="IPR016197">
    <property type="entry name" value="Chromo-like_dom_sf"/>
</dbReference>
<dbReference type="SMART" id="SM00317">
    <property type="entry name" value="SET"/>
    <property type="match status" value="1"/>
</dbReference>
<dbReference type="PROSITE" id="PS00598">
    <property type="entry name" value="CHROMO_1"/>
    <property type="match status" value="1"/>
</dbReference>
<evidence type="ECO:0000313" key="14">
    <source>
        <dbReference type="EMBL" id="CAD5207074.1"/>
    </source>
</evidence>
<dbReference type="SMART" id="SM00298">
    <property type="entry name" value="CHROMO"/>
    <property type="match status" value="1"/>
</dbReference>
<dbReference type="InterPro" id="IPR046341">
    <property type="entry name" value="SET_dom_sf"/>
</dbReference>
<dbReference type="Pfam" id="PF00385">
    <property type="entry name" value="Chromo"/>
    <property type="match status" value="1"/>
</dbReference>
<proteinExistence type="predicted"/>
<dbReference type="SUPFAM" id="SSF54160">
    <property type="entry name" value="Chromo domain-like"/>
    <property type="match status" value="1"/>
</dbReference>
<gene>
    <name evidence="14" type="ORF">BOKJ2_LOCUS1758</name>
</gene>
<dbReference type="PROSITE" id="PS50013">
    <property type="entry name" value="CHROMO_2"/>
    <property type="match status" value="1"/>
</dbReference>
<evidence type="ECO:0008006" key="16">
    <source>
        <dbReference type="Google" id="ProtNLM"/>
    </source>
</evidence>
<dbReference type="PANTHER" id="PTHR46223:SF3">
    <property type="entry name" value="HISTONE-LYSINE N-METHYLTRANSFERASE SET-23"/>
    <property type="match status" value="1"/>
</dbReference>
<evidence type="ECO:0000259" key="13">
    <source>
        <dbReference type="PROSITE" id="PS50280"/>
    </source>
</evidence>
<sequence>MIIGNRIRVEHYFMVLPEDSAEDSAEEAIPQKATATRQPIPRLSKVKSKFDENRAVKSEPDAKEPVSTAGEPEVEIEGAEREAEESEDDEKFDPRGLHHVTSYPEREYDVEKVLTMQHYNGRTWYLVKWSGYPYNMASWSTITEIGADSYVLEMFQRRLVICKAIFHMAMDEQERRKEFIKEKKISIRRATANERYLCYQAPYFPLINHPQINYVALYACHQWENEMNVQNIAHGISPVYVENWVDFEAKPPNFTFTWKSIYHVSSEKVIGAGQLNPAFFSCTQRKHCCKNFLERQRVIHPAFYEDTLYECSEMCKCGPSCRNRETQKGRQVPLVIFRTVESGWSVRAAVDMPRGTFVAEYLGEIITPEEMRRRKSHRYMFDIYFEDGVTRAKKREAVEEVMDQARAGEEEDDDGESDLVIGDENIEMTDLGSVTGSEEDLADEQGGIKSRIHKIKLQKDQFQFYGGRSESTDSPDLPDIIELSSNDSGDSDGTINIGTTSEGSSDEDEGDNVDAVNENGDFLSTTDDSLDIIEMPSPDSIDLMCTSKEIQKSNIELPEVDAITEGIQRISHRSPFKRRRLSSSTSMKHTPTKGTLSMSGARNREDGDTPNTKGDHTYKCNNVADPDLCIDAERIGNEARFFNNSCDPNMVAYKVYSNPFDFRLYRICLFTSRDVKRGEELTFSYYVGKLDQLQNATWTDHCLCMYKDCIGQIG</sequence>
<evidence type="ECO:0000256" key="11">
    <source>
        <dbReference type="SAM" id="MobiDB-lite"/>
    </source>
</evidence>
<evidence type="ECO:0000256" key="7">
    <source>
        <dbReference type="ARBA" id="ARBA00022723"/>
    </source>
</evidence>
<dbReference type="Pfam" id="PF05033">
    <property type="entry name" value="Pre-SET"/>
    <property type="match status" value="1"/>
</dbReference>
<dbReference type="AlphaFoldDB" id="A0A811JVB5"/>
<dbReference type="Proteomes" id="UP000783686">
    <property type="component" value="Unassembled WGS sequence"/>
</dbReference>
<keyword evidence="10" id="KW-0137">Centromere</keyword>
<dbReference type="InterPro" id="IPR001214">
    <property type="entry name" value="SET_dom"/>
</dbReference>
<dbReference type="GO" id="GO:0005634">
    <property type="term" value="C:nucleus"/>
    <property type="evidence" value="ECO:0007669"/>
    <property type="project" value="UniProtKB-SubCell"/>
</dbReference>
<feature type="region of interest" description="Disordered" evidence="11">
    <location>
        <begin position="466"/>
        <end position="511"/>
    </location>
</feature>
<accession>A0A811JVB5</accession>
<comment type="subcellular location">
    <subcellularLocation>
        <location evidence="2">Chromosome</location>
        <location evidence="2">Centromere</location>
    </subcellularLocation>
    <subcellularLocation>
        <location evidence="1">Nucleus</location>
    </subcellularLocation>
</comment>
<evidence type="ECO:0000256" key="6">
    <source>
        <dbReference type="ARBA" id="ARBA00022691"/>
    </source>
</evidence>
<dbReference type="InterPro" id="IPR023779">
    <property type="entry name" value="Chromodomain_CS"/>
</dbReference>
<evidence type="ECO:0000256" key="3">
    <source>
        <dbReference type="ARBA" id="ARBA00022454"/>
    </source>
</evidence>
<keyword evidence="8" id="KW-0862">Zinc</keyword>
<evidence type="ECO:0000256" key="9">
    <source>
        <dbReference type="ARBA" id="ARBA00023242"/>
    </source>
</evidence>
<evidence type="ECO:0000256" key="4">
    <source>
        <dbReference type="ARBA" id="ARBA00022603"/>
    </source>
</evidence>
<dbReference type="GO" id="GO:0000775">
    <property type="term" value="C:chromosome, centromeric region"/>
    <property type="evidence" value="ECO:0007669"/>
    <property type="project" value="UniProtKB-SubCell"/>
</dbReference>
<protein>
    <recommendedName>
        <fullName evidence="16">Histone-lysine N-methyltransferase</fullName>
    </recommendedName>
</protein>
<feature type="region of interest" description="Disordered" evidence="11">
    <location>
        <begin position="20"/>
        <end position="97"/>
    </location>
</feature>
<keyword evidence="15" id="KW-1185">Reference proteome</keyword>
<dbReference type="OrthoDB" id="5792673at2759"/>
<keyword evidence="3" id="KW-0158">Chromosome</keyword>
<keyword evidence="7" id="KW-0479">Metal-binding</keyword>
<feature type="domain" description="SET" evidence="13">
    <location>
        <begin position="332"/>
        <end position="686"/>
    </location>
</feature>
<dbReference type="GO" id="GO:0032259">
    <property type="term" value="P:methylation"/>
    <property type="evidence" value="ECO:0007669"/>
    <property type="project" value="UniProtKB-KW"/>
</dbReference>
<feature type="compositionally biased region" description="Basic and acidic residues" evidence="11">
    <location>
        <begin position="602"/>
        <end position="614"/>
    </location>
</feature>
<evidence type="ECO:0000259" key="12">
    <source>
        <dbReference type="PROSITE" id="PS50013"/>
    </source>
</evidence>
<evidence type="ECO:0000256" key="8">
    <source>
        <dbReference type="ARBA" id="ARBA00022833"/>
    </source>
</evidence>
<feature type="compositionally biased region" description="Basic residues" evidence="11">
    <location>
        <begin position="571"/>
        <end position="581"/>
    </location>
</feature>
<dbReference type="EMBL" id="CAJFCW020000001">
    <property type="protein sequence ID" value="CAG9084230.1"/>
    <property type="molecule type" value="Genomic_DNA"/>
</dbReference>
<evidence type="ECO:0000256" key="2">
    <source>
        <dbReference type="ARBA" id="ARBA00004584"/>
    </source>
</evidence>
<dbReference type="GO" id="GO:0008270">
    <property type="term" value="F:zinc ion binding"/>
    <property type="evidence" value="ECO:0007669"/>
    <property type="project" value="InterPro"/>
</dbReference>
<evidence type="ECO:0000256" key="10">
    <source>
        <dbReference type="ARBA" id="ARBA00023328"/>
    </source>
</evidence>
<keyword evidence="5" id="KW-0808">Transferase</keyword>
<reference evidence="14" key="1">
    <citation type="submission" date="2020-09" db="EMBL/GenBank/DDBJ databases">
        <authorList>
            <person name="Kikuchi T."/>
        </authorList>
    </citation>
    <scope>NUCLEOTIDE SEQUENCE</scope>
    <source>
        <strain evidence="14">SH1</strain>
    </source>
</reference>
<feature type="compositionally biased region" description="Polar residues" evidence="11">
    <location>
        <begin position="483"/>
        <end position="503"/>
    </location>
</feature>
<evidence type="ECO:0000256" key="1">
    <source>
        <dbReference type="ARBA" id="ARBA00004123"/>
    </source>
</evidence>
<dbReference type="PANTHER" id="PTHR46223">
    <property type="entry name" value="HISTONE-LYSINE N-METHYLTRANSFERASE SUV39H"/>
    <property type="match status" value="1"/>
</dbReference>
<dbReference type="SUPFAM" id="SSF82199">
    <property type="entry name" value="SET domain"/>
    <property type="match status" value="1"/>
</dbReference>
<evidence type="ECO:0000256" key="5">
    <source>
        <dbReference type="ARBA" id="ARBA00022679"/>
    </source>
</evidence>
<dbReference type="InterPro" id="IPR007728">
    <property type="entry name" value="Pre-SET_dom"/>
</dbReference>
<dbReference type="Gene3D" id="2.170.270.10">
    <property type="entry name" value="SET domain"/>
    <property type="match status" value="2"/>
</dbReference>
<comment type="caution">
    <text evidence="14">The sequence shown here is derived from an EMBL/GenBank/DDBJ whole genome shotgun (WGS) entry which is preliminary data.</text>
</comment>
<dbReference type="Gene3D" id="2.40.50.40">
    <property type="match status" value="1"/>
</dbReference>
<dbReference type="Pfam" id="PF00856">
    <property type="entry name" value="SET"/>
    <property type="match status" value="1"/>
</dbReference>
<keyword evidence="6" id="KW-0949">S-adenosyl-L-methionine</keyword>
<dbReference type="InterPro" id="IPR000953">
    <property type="entry name" value="Chromo/chromo_shadow_dom"/>
</dbReference>
<feature type="region of interest" description="Disordered" evidence="11">
    <location>
        <begin position="571"/>
        <end position="614"/>
    </location>
</feature>
<organism evidence="14 15">
    <name type="scientific">Bursaphelenchus okinawaensis</name>
    <dbReference type="NCBI Taxonomy" id="465554"/>
    <lineage>
        <taxon>Eukaryota</taxon>
        <taxon>Metazoa</taxon>
        <taxon>Ecdysozoa</taxon>
        <taxon>Nematoda</taxon>
        <taxon>Chromadorea</taxon>
        <taxon>Rhabditida</taxon>
        <taxon>Tylenchina</taxon>
        <taxon>Tylenchomorpha</taxon>
        <taxon>Aphelenchoidea</taxon>
        <taxon>Aphelenchoididae</taxon>
        <taxon>Bursaphelenchus</taxon>
    </lineage>
</organism>
<feature type="compositionally biased region" description="Acidic residues" evidence="11">
    <location>
        <begin position="72"/>
        <end position="91"/>
    </location>
</feature>
<feature type="domain" description="Chromo" evidence="12">
    <location>
        <begin position="108"/>
        <end position="158"/>
    </location>
</feature>